<feature type="chain" id="PRO_5038701184" evidence="2">
    <location>
        <begin position="21"/>
        <end position="175"/>
    </location>
</feature>
<name>A0A845EVM9_9BACL</name>
<feature type="signal peptide" evidence="2">
    <location>
        <begin position="1"/>
        <end position="20"/>
    </location>
</feature>
<accession>A0A845EVM9</accession>
<protein>
    <submittedName>
        <fullName evidence="3">Uncharacterized protein</fullName>
    </submittedName>
</protein>
<feature type="region of interest" description="Disordered" evidence="1">
    <location>
        <begin position="43"/>
        <end position="69"/>
    </location>
</feature>
<proteinExistence type="predicted"/>
<feature type="region of interest" description="Disordered" evidence="1">
    <location>
        <begin position="118"/>
        <end position="160"/>
    </location>
</feature>
<evidence type="ECO:0000256" key="1">
    <source>
        <dbReference type="SAM" id="MobiDB-lite"/>
    </source>
</evidence>
<sequence>MNKWMIGVASVMLAGGIAGANVYAADDESTEIDEAVVMGQEEMAGHDGDHGKRGDFKGHSEGRKLRMETSEKKDQLIDLLLDQDASVDGVDELQKELADLNAQLNALKEKFTAAHEEKEAKMQEWKDSGERPELTEEEKAAHEEVHEEMKANREQASELVKQKNEVLDQLIEKLS</sequence>
<dbReference type="AlphaFoldDB" id="A0A845EVM9"/>
<comment type="caution">
    <text evidence="3">The sequence shown here is derived from an EMBL/GenBank/DDBJ whole genome shotgun (WGS) entry which is preliminary data.</text>
</comment>
<evidence type="ECO:0000313" key="3">
    <source>
        <dbReference type="EMBL" id="MYL61835.1"/>
    </source>
</evidence>
<dbReference type="RefSeq" id="WP_160917783.1">
    <property type="nucleotide sequence ID" value="NZ_WMEY01000001.1"/>
</dbReference>
<organism evidence="3 4">
    <name type="scientific">Guptibacillus hwajinpoensis</name>
    <dbReference type="NCBI Taxonomy" id="208199"/>
    <lineage>
        <taxon>Bacteria</taxon>
        <taxon>Bacillati</taxon>
        <taxon>Bacillota</taxon>
        <taxon>Bacilli</taxon>
        <taxon>Bacillales</taxon>
        <taxon>Guptibacillaceae</taxon>
        <taxon>Guptibacillus</taxon>
    </lineage>
</organism>
<evidence type="ECO:0000256" key="2">
    <source>
        <dbReference type="SAM" id="SignalP"/>
    </source>
</evidence>
<dbReference type="EMBL" id="WMEY01000001">
    <property type="protein sequence ID" value="MYL61835.1"/>
    <property type="molecule type" value="Genomic_DNA"/>
</dbReference>
<gene>
    <name evidence="3" type="ORF">GLW07_00560</name>
</gene>
<keyword evidence="2" id="KW-0732">Signal</keyword>
<evidence type="ECO:0000313" key="4">
    <source>
        <dbReference type="Proteomes" id="UP000447833"/>
    </source>
</evidence>
<dbReference type="Proteomes" id="UP000447833">
    <property type="component" value="Unassembled WGS sequence"/>
</dbReference>
<reference evidence="3 4" key="1">
    <citation type="submission" date="2019-11" db="EMBL/GenBank/DDBJ databases">
        <title>Genome sequences of 17 halophilic strains isolated from different environments.</title>
        <authorList>
            <person name="Furrow R.E."/>
        </authorList>
    </citation>
    <scope>NUCLEOTIDE SEQUENCE [LARGE SCALE GENOMIC DNA]</scope>
    <source>
        <strain evidence="3 4">22506_14_FS</strain>
    </source>
</reference>